<gene>
    <name evidence="8" type="ORF">POZ10_21375</name>
</gene>
<dbReference type="EMBL" id="JAQNSI010000597">
    <property type="protein sequence ID" value="MDC1903163.1"/>
    <property type="molecule type" value="Genomic_DNA"/>
</dbReference>
<feature type="transmembrane region" description="Helical" evidence="6">
    <location>
        <begin position="30"/>
        <end position="54"/>
    </location>
</feature>
<dbReference type="GO" id="GO:0005886">
    <property type="term" value="C:plasma membrane"/>
    <property type="evidence" value="ECO:0007669"/>
    <property type="project" value="UniProtKB-SubCell"/>
</dbReference>
<proteinExistence type="predicted"/>
<evidence type="ECO:0000256" key="3">
    <source>
        <dbReference type="ARBA" id="ARBA00022692"/>
    </source>
</evidence>
<reference evidence="8" key="1">
    <citation type="submission" date="2022-10" db="EMBL/GenBank/DDBJ databases">
        <title>Human gut microbiome strain richness.</title>
        <authorList>
            <person name="Chen-Liaw A."/>
        </authorList>
    </citation>
    <scope>NUCLEOTIDE SEQUENCE</scope>
    <source>
        <strain evidence="8">1001713st1_F9_1001713B170221_170320</strain>
    </source>
</reference>
<evidence type="ECO:0000256" key="5">
    <source>
        <dbReference type="ARBA" id="ARBA00023136"/>
    </source>
</evidence>
<evidence type="ECO:0000259" key="7">
    <source>
        <dbReference type="Pfam" id="PF13491"/>
    </source>
</evidence>
<dbReference type="Pfam" id="PF13491">
    <property type="entry name" value="FtsK_4TM"/>
    <property type="match status" value="1"/>
</dbReference>
<dbReference type="Proteomes" id="UP001222603">
    <property type="component" value="Unassembled WGS sequence"/>
</dbReference>
<sequence length="130" mass="14171">MAKKNSTAKDTELSLSFFGKVAALFRSETVHFVIGLVLVIFSVYLLLAFSSFFFTGAADQSIIDGGSAQELISTNNGVKNYAGSRGAQLASYLINDCFGVSSFLILVFLAVAGLKLMRVRVVRLWKWFIG</sequence>
<evidence type="ECO:0000313" key="8">
    <source>
        <dbReference type="EMBL" id="MDC1903163.1"/>
    </source>
</evidence>
<evidence type="ECO:0000256" key="4">
    <source>
        <dbReference type="ARBA" id="ARBA00022989"/>
    </source>
</evidence>
<feature type="non-terminal residue" evidence="8">
    <location>
        <position position="130"/>
    </location>
</feature>
<keyword evidence="4 6" id="KW-1133">Transmembrane helix</keyword>
<comment type="subcellular location">
    <subcellularLocation>
        <location evidence="1">Cell membrane</location>
        <topology evidence="1">Multi-pass membrane protein</topology>
    </subcellularLocation>
</comment>
<keyword evidence="5 6" id="KW-0472">Membrane</keyword>
<feature type="domain" description="DNA translocase FtsK 4TM region" evidence="7">
    <location>
        <begin position="33"/>
        <end position="127"/>
    </location>
</feature>
<feature type="transmembrane region" description="Helical" evidence="6">
    <location>
        <begin position="98"/>
        <end position="117"/>
    </location>
</feature>
<accession>A0AAW6H683</accession>
<protein>
    <submittedName>
        <fullName evidence="8">DNA translocase FtsK 4TM domain-containing protein</fullName>
    </submittedName>
</protein>
<evidence type="ECO:0000256" key="6">
    <source>
        <dbReference type="SAM" id="Phobius"/>
    </source>
</evidence>
<organism evidence="8 9">
    <name type="scientific">Bacteroides uniformis</name>
    <dbReference type="NCBI Taxonomy" id="820"/>
    <lineage>
        <taxon>Bacteria</taxon>
        <taxon>Pseudomonadati</taxon>
        <taxon>Bacteroidota</taxon>
        <taxon>Bacteroidia</taxon>
        <taxon>Bacteroidales</taxon>
        <taxon>Bacteroidaceae</taxon>
        <taxon>Bacteroides</taxon>
    </lineage>
</organism>
<name>A0AAW6H683_BACUN</name>
<evidence type="ECO:0000313" key="9">
    <source>
        <dbReference type="Proteomes" id="UP001222603"/>
    </source>
</evidence>
<dbReference type="InterPro" id="IPR025199">
    <property type="entry name" value="FtsK_4TM"/>
</dbReference>
<keyword evidence="2" id="KW-1003">Cell membrane</keyword>
<keyword evidence="3 6" id="KW-0812">Transmembrane</keyword>
<dbReference type="AlphaFoldDB" id="A0AAW6H683"/>
<comment type="caution">
    <text evidence="8">The sequence shown here is derived from an EMBL/GenBank/DDBJ whole genome shotgun (WGS) entry which is preliminary data.</text>
</comment>
<dbReference type="RefSeq" id="WP_272202188.1">
    <property type="nucleotide sequence ID" value="NZ_JAQNSI010000597.1"/>
</dbReference>
<evidence type="ECO:0000256" key="1">
    <source>
        <dbReference type="ARBA" id="ARBA00004651"/>
    </source>
</evidence>
<evidence type="ECO:0000256" key="2">
    <source>
        <dbReference type="ARBA" id="ARBA00022475"/>
    </source>
</evidence>